<feature type="region of interest" description="Disordered" evidence="4">
    <location>
        <begin position="202"/>
        <end position="221"/>
    </location>
</feature>
<feature type="domain" description="EF-hand" evidence="5">
    <location>
        <begin position="99"/>
        <end position="134"/>
    </location>
</feature>
<sequence>MGGGHSHPPIDDDERILKVVDTLEMTSNEIGMLWDAFRAYDHNAVGSISKIDFFCNICDQREWETDFGNAILELCDVKDEGTLDFGQFTQICGTFGAFQTKEMLQFCFFVFDKDKNGHMDEDELNAFVADIYGNAVPSNILSVIKGLNFDEDGRLYYPQFAAMHRQFPAVLYPVFQFQTNLRTNVMGAKWWNQRLARLRMDRDDKEAEEAQQEEQRKREEKRMRKKAMIEKMGWFQYYFNPIKRAQVAKVYAMGDSMAQGVG</sequence>
<dbReference type="PROSITE" id="PS50222">
    <property type="entry name" value="EF_HAND_2"/>
    <property type="match status" value="1"/>
</dbReference>
<keyword evidence="1" id="KW-0479">Metal-binding</keyword>
<dbReference type="InterPro" id="IPR018247">
    <property type="entry name" value="EF_Hand_1_Ca_BS"/>
</dbReference>
<evidence type="ECO:0000259" key="5">
    <source>
        <dbReference type="PROSITE" id="PS50222"/>
    </source>
</evidence>
<evidence type="ECO:0000256" key="3">
    <source>
        <dbReference type="ARBA" id="ARBA00022837"/>
    </source>
</evidence>
<organism evidence="6">
    <name type="scientific">Phaeomonas parva</name>
    <dbReference type="NCBI Taxonomy" id="124430"/>
    <lineage>
        <taxon>Eukaryota</taxon>
        <taxon>Sar</taxon>
        <taxon>Stramenopiles</taxon>
        <taxon>Ochrophyta</taxon>
        <taxon>Pinguiophyceae</taxon>
        <taxon>Pinguiochrysidales</taxon>
        <taxon>Pinguiochrysidaceae</taxon>
        <taxon>Phaeomonas</taxon>
    </lineage>
</organism>
<dbReference type="AlphaFoldDB" id="A0A7S1UH45"/>
<dbReference type="PROSITE" id="PS00018">
    <property type="entry name" value="EF_HAND_1"/>
    <property type="match status" value="1"/>
</dbReference>
<accession>A0A7S1UH45</accession>
<proteinExistence type="predicted"/>
<dbReference type="Gene3D" id="1.10.238.10">
    <property type="entry name" value="EF-hand"/>
    <property type="match status" value="1"/>
</dbReference>
<dbReference type="EMBL" id="HBGJ01042030">
    <property type="protein sequence ID" value="CAD9267935.1"/>
    <property type="molecule type" value="Transcribed_RNA"/>
</dbReference>
<dbReference type="GO" id="GO:0005509">
    <property type="term" value="F:calcium ion binding"/>
    <property type="evidence" value="ECO:0007669"/>
    <property type="project" value="InterPro"/>
</dbReference>
<dbReference type="SUPFAM" id="SSF47473">
    <property type="entry name" value="EF-hand"/>
    <property type="match status" value="1"/>
</dbReference>
<evidence type="ECO:0000256" key="1">
    <source>
        <dbReference type="ARBA" id="ARBA00022723"/>
    </source>
</evidence>
<gene>
    <name evidence="6" type="ORF">PPAR1163_LOCUS26366</name>
</gene>
<keyword evidence="3" id="KW-0106">Calcium</keyword>
<dbReference type="InterPro" id="IPR002048">
    <property type="entry name" value="EF_hand_dom"/>
</dbReference>
<reference evidence="6" key="1">
    <citation type="submission" date="2021-01" db="EMBL/GenBank/DDBJ databases">
        <authorList>
            <person name="Corre E."/>
            <person name="Pelletier E."/>
            <person name="Niang G."/>
            <person name="Scheremetjew M."/>
            <person name="Finn R."/>
            <person name="Kale V."/>
            <person name="Holt S."/>
            <person name="Cochrane G."/>
            <person name="Meng A."/>
            <person name="Brown T."/>
            <person name="Cohen L."/>
        </authorList>
    </citation>
    <scope>NUCLEOTIDE SEQUENCE</scope>
    <source>
        <strain evidence="6">CCMP2877</strain>
    </source>
</reference>
<protein>
    <recommendedName>
        <fullName evidence="5">EF-hand domain-containing protein</fullName>
    </recommendedName>
</protein>
<evidence type="ECO:0000256" key="2">
    <source>
        <dbReference type="ARBA" id="ARBA00022737"/>
    </source>
</evidence>
<dbReference type="PANTHER" id="PTHR45942">
    <property type="entry name" value="PROTEIN PHOSPATASE 3 REGULATORY SUBUNIT B ALPHA ISOFORM TYPE 1"/>
    <property type="match status" value="1"/>
</dbReference>
<name>A0A7S1UH45_9STRA</name>
<evidence type="ECO:0000256" key="4">
    <source>
        <dbReference type="SAM" id="MobiDB-lite"/>
    </source>
</evidence>
<evidence type="ECO:0000313" key="6">
    <source>
        <dbReference type="EMBL" id="CAD9267935.1"/>
    </source>
</evidence>
<dbReference type="InterPro" id="IPR011992">
    <property type="entry name" value="EF-hand-dom_pair"/>
</dbReference>
<keyword evidence="2" id="KW-0677">Repeat</keyword>